<dbReference type="EC" id="1.1.1.22" evidence="3 8"/>
<evidence type="ECO:0000256" key="4">
    <source>
        <dbReference type="ARBA" id="ARBA00015132"/>
    </source>
</evidence>
<dbReference type="PIRSF" id="PIRSF500134">
    <property type="entry name" value="UDPglc_DH_bac"/>
    <property type="match status" value="1"/>
</dbReference>
<dbReference type="Gene3D" id="1.10.1040.10">
    <property type="entry name" value="N-(1-d-carboxylethyl)-l-norvaline Dehydrogenase, domain 2"/>
    <property type="match status" value="1"/>
</dbReference>
<dbReference type="PANTHER" id="PTHR43750:SF2">
    <property type="entry name" value="UDP-GLUCOSE 6-DEHYDROGENASE"/>
    <property type="match status" value="1"/>
</dbReference>
<dbReference type="EMBL" id="CP147250">
    <property type="protein sequence ID" value="WYJ81344.1"/>
    <property type="molecule type" value="Genomic_DNA"/>
</dbReference>
<reference evidence="10 11" key="1">
    <citation type="submission" date="2021-03" db="EMBL/GenBank/DDBJ databases">
        <authorList>
            <person name="Gilmore M.S."/>
            <person name="Schwartzman J."/>
            <person name="Van Tyne D."/>
            <person name="Martin M."/>
            <person name="Earl A.M."/>
            <person name="Manson A.L."/>
            <person name="Straub T."/>
            <person name="Salamzade R."/>
            <person name="Saavedra J."/>
            <person name="Lebreton F."/>
            <person name="Prichula J."/>
            <person name="Schaufler K."/>
            <person name="Gaca A."/>
            <person name="Sgardioli B."/>
            <person name="Wagenaar J."/>
            <person name="Strong T."/>
        </authorList>
    </citation>
    <scope>NUCLEOTIDE SEQUENCE [LARGE SCALE GENOMIC DNA]</scope>
    <source>
        <strain evidence="10 11">DIV1094</strain>
    </source>
</reference>
<dbReference type="SMART" id="SM00984">
    <property type="entry name" value="UDPG_MGDP_dh_C"/>
    <property type="match status" value="1"/>
</dbReference>
<reference evidence="10 11" key="2">
    <citation type="submission" date="2024-03" db="EMBL/GenBank/DDBJ databases">
        <title>The Genome Sequence of Enterococcus sp. DIV1094.</title>
        <authorList>
            <consortium name="The Broad Institute Genomics Platform"/>
            <consortium name="The Broad Institute Microbial Omics Core"/>
            <consortium name="The Broad Institute Genomic Center for Infectious Diseases"/>
            <person name="Earl A."/>
            <person name="Manson A."/>
            <person name="Gilmore M."/>
            <person name="Schwartman J."/>
            <person name="Shea T."/>
            <person name="Abouelleil A."/>
            <person name="Cao P."/>
            <person name="Chapman S."/>
            <person name="Cusick C."/>
            <person name="Young S."/>
            <person name="Neafsey D."/>
            <person name="Nusbaum C."/>
            <person name="Birren B."/>
        </authorList>
    </citation>
    <scope>NUCLEOTIDE SEQUENCE [LARGE SCALE GENOMIC DNA]</scope>
    <source>
        <strain evidence="10 11">DIV1094</strain>
    </source>
</reference>
<evidence type="ECO:0000259" key="9">
    <source>
        <dbReference type="SMART" id="SM00984"/>
    </source>
</evidence>
<evidence type="ECO:0000256" key="6">
    <source>
        <dbReference type="ARBA" id="ARBA00023027"/>
    </source>
</evidence>
<evidence type="ECO:0000256" key="3">
    <source>
        <dbReference type="ARBA" id="ARBA00012954"/>
    </source>
</evidence>
<gene>
    <name evidence="10" type="ORF">DOK79_002928</name>
</gene>
<comment type="similarity">
    <text evidence="2 8">Belongs to the UDP-glucose/GDP-mannose dehydrogenase family.</text>
</comment>
<dbReference type="SUPFAM" id="SSF48179">
    <property type="entry name" value="6-phosphogluconate dehydrogenase C-terminal domain-like"/>
    <property type="match status" value="1"/>
</dbReference>
<dbReference type="InterPro" id="IPR036291">
    <property type="entry name" value="NAD(P)-bd_dom_sf"/>
</dbReference>
<dbReference type="Pfam" id="PF00984">
    <property type="entry name" value="UDPG_MGDP_dh"/>
    <property type="match status" value="1"/>
</dbReference>
<dbReference type="Proteomes" id="UP000664360">
    <property type="component" value="Chromosome"/>
</dbReference>
<dbReference type="SUPFAM" id="SSF51735">
    <property type="entry name" value="NAD(P)-binding Rossmann-fold domains"/>
    <property type="match status" value="1"/>
</dbReference>
<keyword evidence="11" id="KW-1185">Reference proteome</keyword>
<protein>
    <recommendedName>
        <fullName evidence="4 8">UDP-glucose 6-dehydrogenase</fullName>
        <ecNumber evidence="3 8">1.1.1.22</ecNumber>
    </recommendedName>
</protein>
<feature type="domain" description="UDP-glucose/GDP-mannose dehydrogenase C-terminal" evidence="9">
    <location>
        <begin position="300"/>
        <end position="387"/>
    </location>
</feature>
<dbReference type="InterPro" id="IPR014026">
    <property type="entry name" value="UDP-Glc/GDP-Man_DH_dimer"/>
</dbReference>
<evidence type="ECO:0000313" key="11">
    <source>
        <dbReference type="Proteomes" id="UP000664360"/>
    </source>
</evidence>
<keyword evidence="5 8" id="KW-0560">Oxidoreductase</keyword>
<evidence type="ECO:0000256" key="1">
    <source>
        <dbReference type="ARBA" id="ARBA00004701"/>
    </source>
</evidence>
<evidence type="ECO:0000256" key="5">
    <source>
        <dbReference type="ARBA" id="ARBA00023002"/>
    </source>
</evidence>
<dbReference type="PIRSF" id="PIRSF000124">
    <property type="entry name" value="UDPglc_GDPman_dh"/>
    <property type="match status" value="1"/>
</dbReference>
<dbReference type="Pfam" id="PF03721">
    <property type="entry name" value="UDPG_MGDP_dh_N"/>
    <property type="match status" value="1"/>
</dbReference>
<evidence type="ECO:0000313" key="10">
    <source>
        <dbReference type="EMBL" id="WYJ81344.1"/>
    </source>
</evidence>
<organism evidence="10 11">
    <name type="scientific">Candidatus Enterococcus mangumiae</name>
    <dbReference type="NCBI Taxonomy" id="2230878"/>
    <lineage>
        <taxon>Bacteria</taxon>
        <taxon>Bacillati</taxon>
        <taxon>Bacillota</taxon>
        <taxon>Bacilli</taxon>
        <taxon>Lactobacillales</taxon>
        <taxon>Enterococcaceae</taxon>
        <taxon>Enterococcus</taxon>
    </lineage>
</organism>
<comment type="catalytic activity">
    <reaction evidence="7 8">
        <text>UDP-alpha-D-glucose + 2 NAD(+) + H2O = UDP-alpha-D-glucuronate + 2 NADH + 3 H(+)</text>
        <dbReference type="Rhea" id="RHEA:23596"/>
        <dbReference type="ChEBI" id="CHEBI:15377"/>
        <dbReference type="ChEBI" id="CHEBI:15378"/>
        <dbReference type="ChEBI" id="CHEBI:57540"/>
        <dbReference type="ChEBI" id="CHEBI:57945"/>
        <dbReference type="ChEBI" id="CHEBI:58052"/>
        <dbReference type="ChEBI" id="CHEBI:58885"/>
        <dbReference type="EC" id="1.1.1.22"/>
    </reaction>
</comment>
<dbReference type="NCBIfam" id="TIGR03026">
    <property type="entry name" value="NDP-sugDHase"/>
    <property type="match status" value="1"/>
</dbReference>
<dbReference type="InterPro" id="IPR014027">
    <property type="entry name" value="UDP-Glc/GDP-Man_DH_C"/>
</dbReference>
<evidence type="ECO:0000256" key="7">
    <source>
        <dbReference type="ARBA" id="ARBA00047473"/>
    </source>
</evidence>
<name>A0ABZ2T038_9ENTE</name>
<dbReference type="RefSeq" id="WP_206857100.1">
    <property type="nucleotide sequence ID" value="NZ_CP147250.1"/>
</dbReference>
<dbReference type="InterPro" id="IPR001732">
    <property type="entry name" value="UDP-Glc/GDP-Man_DH_N"/>
</dbReference>
<dbReference type="Gene3D" id="3.40.50.720">
    <property type="entry name" value="NAD(P)-binding Rossmann-like Domain"/>
    <property type="match status" value="2"/>
</dbReference>
<dbReference type="PANTHER" id="PTHR43750">
    <property type="entry name" value="UDP-GLUCOSE 6-DEHYDROGENASE TUAD"/>
    <property type="match status" value="1"/>
</dbReference>
<accession>A0ABZ2T038</accession>
<proteinExistence type="inferred from homology"/>
<dbReference type="InterPro" id="IPR013328">
    <property type="entry name" value="6PGD_dom2"/>
</dbReference>
<dbReference type="InterPro" id="IPR008927">
    <property type="entry name" value="6-PGluconate_DH-like_C_sf"/>
</dbReference>
<dbReference type="Pfam" id="PF03720">
    <property type="entry name" value="UDPG_MGDP_dh_C"/>
    <property type="match status" value="1"/>
</dbReference>
<dbReference type="SUPFAM" id="SSF52413">
    <property type="entry name" value="UDP-glucose/GDP-mannose dehydrogenase C-terminal domain"/>
    <property type="match status" value="1"/>
</dbReference>
<comment type="pathway">
    <text evidence="1">Nucleotide-sugar biosynthesis; UDP-alpha-D-glucuronate biosynthesis; UDP-alpha-D-glucuronate from UDP-alpha-D-glucose: step 1/1.</text>
</comment>
<dbReference type="InterPro" id="IPR036220">
    <property type="entry name" value="UDP-Glc/GDP-Man_DH_C_sf"/>
</dbReference>
<dbReference type="InterPro" id="IPR028357">
    <property type="entry name" value="UDPglc_DH_bac"/>
</dbReference>
<dbReference type="InterPro" id="IPR017476">
    <property type="entry name" value="UDP-Glc/GDP-Man"/>
</dbReference>
<evidence type="ECO:0000256" key="8">
    <source>
        <dbReference type="PIRNR" id="PIRNR000124"/>
    </source>
</evidence>
<evidence type="ECO:0000256" key="2">
    <source>
        <dbReference type="ARBA" id="ARBA00006601"/>
    </source>
</evidence>
<sequence>MNISVFGLGYVGLANALLLSQSEEVKAFDIVTEKIDQLIQGISPIEDKEISEFLKKDNLKINFIKDFEEAVIFGDYLIIATPTDYDEKKNYFNTSSVEKVIEEALAIRPDATFIIKSTVPVGYTEELKKKYGTERIIFSPEFLREGKALYDNLHPSRIVIGENSDRGQKIANLFKKNAHDKDVPILLTNSTEAEAIKLFSNTYLALRVAYFNELDTYAESNGLDSRQIIEGVGLDPRIGSHYNNPSFGYGGYCLPKDTKQLRANYSGVPSNLIGAIVDANTTRKDFIAEQILTRNPKVVGIYRLTMKAASDNFRYSSIQGVMKRLKARGISIVVYEPTLDDTEFSGFPVIHELEEFKNISDVIISNRFDEELVDVEEKVYTRDIFRRD</sequence>
<keyword evidence="6 8" id="KW-0520">NAD</keyword>